<organism evidence="2 3">
    <name type="scientific">Aldrovandia affinis</name>
    <dbReference type="NCBI Taxonomy" id="143900"/>
    <lineage>
        <taxon>Eukaryota</taxon>
        <taxon>Metazoa</taxon>
        <taxon>Chordata</taxon>
        <taxon>Craniata</taxon>
        <taxon>Vertebrata</taxon>
        <taxon>Euteleostomi</taxon>
        <taxon>Actinopterygii</taxon>
        <taxon>Neopterygii</taxon>
        <taxon>Teleostei</taxon>
        <taxon>Notacanthiformes</taxon>
        <taxon>Halosauridae</taxon>
        <taxon>Aldrovandia</taxon>
    </lineage>
</organism>
<sequence>MAAVERCPSADLRTRAQQERKVPRSQIRACHSRGRRACLHIHTHSARRGSLAVFPPVHVSLEPRGTETQRAPVLDVREAERGRALANTHPVPDTNAQRRRGGWASRPPALSARRGEEGGCGGDSLGHERPAGARMRLGAGLTLLLLPGLLESRLYPGRLAMVVLPLQ</sequence>
<keyword evidence="3" id="KW-1185">Reference proteome</keyword>
<comment type="caution">
    <text evidence="2">The sequence shown here is derived from an EMBL/GenBank/DDBJ whole genome shotgun (WGS) entry which is preliminary data.</text>
</comment>
<protein>
    <submittedName>
        <fullName evidence="2">Uncharacterized protein</fullName>
    </submittedName>
</protein>
<gene>
    <name evidence="2" type="ORF">AAFF_G00100020</name>
</gene>
<dbReference type="AlphaFoldDB" id="A0AAD7WBV1"/>
<accession>A0AAD7WBV1</accession>
<feature type="compositionally biased region" description="Basic and acidic residues" evidence="1">
    <location>
        <begin position="12"/>
        <end position="22"/>
    </location>
</feature>
<evidence type="ECO:0000313" key="2">
    <source>
        <dbReference type="EMBL" id="KAJ8390870.1"/>
    </source>
</evidence>
<dbReference type="EMBL" id="JAINUG010000165">
    <property type="protein sequence ID" value="KAJ8390870.1"/>
    <property type="molecule type" value="Genomic_DNA"/>
</dbReference>
<name>A0AAD7WBV1_9TELE</name>
<feature type="region of interest" description="Disordered" evidence="1">
    <location>
        <begin position="85"/>
        <end position="126"/>
    </location>
</feature>
<reference evidence="2" key="1">
    <citation type="journal article" date="2023" name="Science">
        <title>Genome structures resolve the early diversification of teleost fishes.</title>
        <authorList>
            <person name="Parey E."/>
            <person name="Louis A."/>
            <person name="Montfort J."/>
            <person name="Bouchez O."/>
            <person name="Roques C."/>
            <person name="Iampietro C."/>
            <person name="Lluch J."/>
            <person name="Castinel A."/>
            <person name="Donnadieu C."/>
            <person name="Desvignes T."/>
            <person name="Floi Bucao C."/>
            <person name="Jouanno E."/>
            <person name="Wen M."/>
            <person name="Mejri S."/>
            <person name="Dirks R."/>
            <person name="Jansen H."/>
            <person name="Henkel C."/>
            <person name="Chen W.J."/>
            <person name="Zahm M."/>
            <person name="Cabau C."/>
            <person name="Klopp C."/>
            <person name="Thompson A.W."/>
            <person name="Robinson-Rechavi M."/>
            <person name="Braasch I."/>
            <person name="Lecointre G."/>
            <person name="Bobe J."/>
            <person name="Postlethwait J.H."/>
            <person name="Berthelot C."/>
            <person name="Roest Crollius H."/>
            <person name="Guiguen Y."/>
        </authorList>
    </citation>
    <scope>NUCLEOTIDE SEQUENCE</scope>
    <source>
        <strain evidence="2">NC1722</strain>
    </source>
</reference>
<proteinExistence type="predicted"/>
<evidence type="ECO:0000313" key="3">
    <source>
        <dbReference type="Proteomes" id="UP001221898"/>
    </source>
</evidence>
<evidence type="ECO:0000256" key="1">
    <source>
        <dbReference type="SAM" id="MobiDB-lite"/>
    </source>
</evidence>
<feature type="region of interest" description="Disordered" evidence="1">
    <location>
        <begin position="1"/>
        <end position="23"/>
    </location>
</feature>
<dbReference type="Proteomes" id="UP001221898">
    <property type="component" value="Unassembled WGS sequence"/>
</dbReference>